<dbReference type="InterPro" id="IPR036390">
    <property type="entry name" value="WH_DNA-bd_sf"/>
</dbReference>
<dbReference type="SUPFAM" id="SSF46785">
    <property type="entry name" value="Winged helix' DNA-binding domain"/>
    <property type="match status" value="1"/>
</dbReference>
<comment type="caution">
    <text evidence="2">The sequence shown here is derived from an EMBL/GenBank/DDBJ whole genome shotgun (WGS) entry which is preliminary data.</text>
</comment>
<sequence>MRLTKFSDYALRALLFAASRPGERVTVEETAQLFGISRMHLKKVVMFLSAEGYVSALRGHHGGFMLARAPEQINLGVLLRKTEPDFGMVECFQTENMCPITRGCRLAEVVNESVGAFIAAFDRYTLADILLPPGRFTRSDAPQPLRGPRLPLPPATA</sequence>
<dbReference type="InterPro" id="IPR036388">
    <property type="entry name" value="WH-like_DNA-bd_sf"/>
</dbReference>
<keyword evidence="1" id="KW-0238">DNA-binding</keyword>
<dbReference type="PROSITE" id="PS01332">
    <property type="entry name" value="HTH_RRF2_1"/>
    <property type="match status" value="1"/>
</dbReference>
<evidence type="ECO:0000256" key="1">
    <source>
        <dbReference type="ARBA" id="ARBA00023125"/>
    </source>
</evidence>
<organism evidence="2 3">
    <name type="scientific">Rhodovulum steppense</name>
    <dbReference type="NCBI Taxonomy" id="540251"/>
    <lineage>
        <taxon>Bacteria</taxon>
        <taxon>Pseudomonadati</taxon>
        <taxon>Pseudomonadota</taxon>
        <taxon>Alphaproteobacteria</taxon>
        <taxon>Rhodobacterales</taxon>
        <taxon>Paracoccaceae</taxon>
        <taxon>Rhodovulum</taxon>
    </lineage>
</organism>
<proteinExistence type="predicted"/>
<dbReference type="NCBIfam" id="TIGR00738">
    <property type="entry name" value="rrf2_super"/>
    <property type="match status" value="1"/>
</dbReference>
<dbReference type="GO" id="GO:0003677">
    <property type="term" value="F:DNA binding"/>
    <property type="evidence" value="ECO:0007669"/>
    <property type="project" value="UniProtKB-KW"/>
</dbReference>
<dbReference type="EMBL" id="SLVM01000007">
    <property type="protein sequence ID" value="TCM85542.1"/>
    <property type="molecule type" value="Genomic_DNA"/>
</dbReference>
<dbReference type="GO" id="GO:0003700">
    <property type="term" value="F:DNA-binding transcription factor activity"/>
    <property type="evidence" value="ECO:0007669"/>
    <property type="project" value="TreeGrafter"/>
</dbReference>
<protein>
    <submittedName>
        <fullName evidence="2">BadM/Rrf2 family transcriptional regulator</fullName>
    </submittedName>
</protein>
<evidence type="ECO:0000313" key="3">
    <source>
        <dbReference type="Proteomes" id="UP000295277"/>
    </source>
</evidence>
<name>A0A4R1YWI8_9RHOB</name>
<dbReference type="Proteomes" id="UP000295277">
    <property type="component" value="Unassembled WGS sequence"/>
</dbReference>
<dbReference type="Gene3D" id="1.10.10.10">
    <property type="entry name" value="Winged helix-like DNA-binding domain superfamily/Winged helix DNA-binding domain"/>
    <property type="match status" value="1"/>
</dbReference>
<evidence type="ECO:0000313" key="2">
    <source>
        <dbReference type="EMBL" id="TCM85542.1"/>
    </source>
</evidence>
<accession>A0A4R1YWI8</accession>
<dbReference type="InterPro" id="IPR030489">
    <property type="entry name" value="TR_Rrf2-type_CS"/>
</dbReference>
<dbReference type="PANTHER" id="PTHR33221">
    <property type="entry name" value="WINGED HELIX-TURN-HELIX TRANSCRIPTIONAL REGULATOR, RRF2 FAMILY"/>
    <property type="match status" value="1"/>
</dbReference>
<dbReference type="OrthoDB" id="9795923at2"/>
<dbReference type="InterPro" id="IPR000944">
    <property type="entry name" value="Tscrpt_reg_Rrf2"/>
</dbReference>
<dbReference type="AlphaFoldDB" id="A0A4R1YWI8"/>
<dbReference type="RefSeq" id="WP_132694228.1">
    <property type="nucleotide sequence ID" value="NZ_SLVM01000007.1"/>
</dbReference>
<reference evidence="2 3" key="1">
    <citation type="submission" date="2019-03" db="EMBL/GenBank/DDBJ databases">
        <title>Genomic Encyclopedia of Type Strains, Phase IV (KMG-IV): sequencing the most valuable type-strain genomes for metagenomic binning, comparative biology and taxonomic classification.</title>
        <authorList>
            <person name="Goeker M."/>
        </authorList>
    </citation>
    <scope>NUCLEOTIDE SEQUENCE [LARGE SCALE GENOMIC DNA]</scope>
    <source>
        <strain evidence="2 3">DSM 21153</strain>
    </source>
</reference>
<dbReference type="PROSITE" id="PS51197">
    <property type="entry name" value="HTH_RRF2_2"/>
    <property type="match status" value="1"/>
</dbReference>
<dbReference type="PANTHER" id="PTHR33221:SF4">
    <property type="entry name" value="HTH-TYPE TRANSCRIPTIONAL REPRESSOR NSRR"/>
    <property type="match status" value="1"/>
</dbReference>
<dbReference type="GO" id="GO:0005829">
    <property type="term" value="C:cytosol"/>
    <property type="evidence" value="ECO:0007669"/>
    <property type="project" value="TreeGrafter"/>
</dbReference>
<keyword evidence="3" id="KW-1185">Reference proteome</keyword>
<dbReference type="Pfam" id="PF02082">
    <property type="entry name" value="Rrf2"/>
    <property type="match status" value="1"/>
</dbReference>
<gene>
    <name evidence="2" type="ORF">EV216_107116</name>
</gene>